<feature type="non-terminal residue" evidence="1">
    <location>
        <position position="36"/>
    </location>
</feature>
<sequence>STWFVDKIHGKVTEMISKSKTKRYISYLNREGLWNR</sequence>
<dbReference type="AlphaFoldDB" id="A0A087TWN8"/>
<keyword evidence="2" id="KW-1185">Reference proteome</keyword>
<dbReference type="Proteomes" id="UP000054359">
    <property type="component" value="Unassembled WGS sequence"/>
</dbReference>
<proteinExistence type="predicted"/>
<feature type="non-terminal residue" evidence="1">
    <location>
        <position position="1"/>
    </location>
</feature>
<protein>
    <submittedName>
        <fullName evidence="1">Uncharacterized protein</fullName>
    </submittedName>
</protein>
<dbReference type="EMBL" id="KK117096">
    <property type="protein sequence ID" value="KFM69527.1"/>
    <property type="molecule type" value="Genomic_DNA"/>
</dbReference>
<gene>
    <name evidence="1" type="ORF">X975_02412</name>
</gene>
<evidence type="ECO:0000313" key="2">
    <source>
        <dbReference type="Proteomes" id="UP000054359"/>
    </source>
</evidence>
<organism evidence="1 2">
    <name type="scientific">Stegodyphus mimosarum</name>
    <name type="common">African social velvet spider</name>
    <dbReference type="NCBI Taxonomy" id="407821"/>
    <lineage>
        <taxon>Eukaryota</taxon>
        <taxon>Metazoa</taxon>
        <taxon>Ecdysozoa</taxon>
        <taxon>Arthropoda</taxon>
        <taxon>Chelicerata</taxon>
        <taxon>Arachnida</taxon>
        <taxon>Araneae</taxon>
        <taxon>Araneomorphae</taxon>
        <taxon>Entelegynae</taxon>
        <taxon>Eresoidea</taxon>
        <taxon>Eresidae</taxon>
        <taxon>Stegodyphus</taxon>
    </lineage>
</organism>
<evidence type="ECO:0000313" key="1">
    <source>
        <dbReference type="EMBL" id="KFM69527.1"/>
    </source>
</evidence>
<reference evidence="1 2" key="1">
    <citation type="submission" date="2013-11" db="EMBL/GenBank/DDBJ databases">
        <title>Genome sequencing of Stegodyphus mimosarum.</title>
        <authorList>
            <person name="Bechsgaard J."/>
        </authorList>
    </citation>
    <scope>NUCLEOTIDE SEQUENCE [LARGE SCALE GENOMIC DNA]</scope>
</reference>
<name>A0A087TWN8_STEMI</name>
<accession>A0A087TWN8</accession>